<protein>
    <recommendedName>
        <fullName evidence="5">NPH3 domain-containing protein</fullName>
    </recommendedName>
</protein>
<evidence type="ECO:0008006" key="5">
    <source>
        <dbReference type="Google" id="ProtNLM"/>
    </source>
</evidence>
<evidence type="ECO:0000256" key="1">
    <source>
        <dbReference type="SAM" id="Coils"/>
    </source>
</evidence>
<keyword evidence="4" id="KW-1185">Reference proteome</keyword>
<dbReference type="AlphaFoldDB" id="A0A6L5BAG2"/>
<dbReference type="EMBL" id="WRXP01003711">
    <property type="protein sequence ID" value="KAF1001582.1"/>
    <property type="molecule type" value="Genomic_DNA"/>
</dbReference>
<sequence>MLCAELREVIIRKCEHLANNSKFSSRSAIEALASQQNKLKSLLENINQPKPFIDSPCSSVDTVIKDKKEGSCEQIVLYAGRLDISNENEKLRANLQGMQSRVVELEKVCKKMQNQMSKMLKSRVSRQSNSRSLPRIC</sequence>
<evidence type="ECO:0000313" key="4">
    <source>
        <dbReference type="Proteomes" id="UP000593563"/>
    </source>
</evidence>
<comment type="caution">
    <text evidence="2">The sequence shown here is derived from an EMBL/GenBank/DDBJ whole genome shotgun (WGS) entry which is preliminary data.</text>
</comment>
<dbReference type="Proteomes" id="UP000593563">
    <property type="component" value="Unassembled WGS sequence"/>
</dbReference>
<feature type="coiled-coil region" evidence="1">
    <location>
        <begin position="81"/>
        <end position="122"/>
    </location>
</feature>
<proteinExistence type="predicted"/>
<name>A0A6L5BAG2_APIGR</name>
<reference evidence="2" key="1">
    <citation type="submission" date="2020-01" db="EMBL/GenBank/DDBJ databases">
        <title>The Celery Genome Sequence Reveals Sequential Paleo-tetraploidization, Resistance Gene Elimination, Karyotype Evolution, and Functional Innovation in Apiales.</title>
        <authorList>
            <person name="Song X."/>
        </authorList>
    </citation>
    <scope>NUCLEOTIDE SEQUENCE</scope>
    <source>
        <tissue evidence="2">Leaf</tissue>
    </source>
</reference>
<evidence type="ECO:0000313" key="2">
    <source>
        <dbReference type="EMBL" id="KAF1001582.1"/>
    </source>
</evidence>
<evidence type="ECO:0000313" key="3">
    <source>
        <dbReference type="EMBL" id="KAF1001583.1"/>
    </source>
</evidence>
<dbReference type="EMBL" id="WRXP01003702">
    <property type="protein sequence ID" value="KAF1001583.1"/>
    <property type="molecule type" value="Genomic_DNA"/>
</dbReference>
<gene>
    <name evidence="2" type="ORF">AG4045_002872</name>
    <name evidence="3" type="ORF">AG4045_022406</name>
</gene>
<organism evidence="2 4">
    <name type="scientific">Apium graveolens</name>
    <name type="common">Celery</name>
    <dbReference type="NCBI Taxonomy" id="4045"/>
    <lineage>
        <taxon>Eukaryota</taxon>
        <taxon>Viridiplantae</taxon>
        <taxon>Streptophyta</taxon>
        <taxon>Embryophyta</taxon>
        <taxon>Tracheophyta</taxon>
        <taxon>Spermatophyta</taxon>
        <taxon>Magnoliopsida</taxon>
        <taxon>eudicotyledons</taxon>
        <taxon>Gunneridae</taxon>
        <taxon>Pentapetalae</taxon>
        <taxon>asterids</taxon>
        <taxon>campanulids</taxon>
        <taxon>Apiales</taxon>
        <taxon>Apiaceae</taxon>
        <taxon>Apioideae</taxon>
        <taxon>apioid superclade</taxon>
        <taxon>Apieae</taxon>
        <taxon>Apium</taxon>
    </lineage>
</organism>
<keyword evidence="1" id="KW-0175">Coiled coil</keyword>
<accession>A0A6L5BAG2</accession>